<keyword evidence="1" id="KW-0472">Membrane</keyword>
<sequence>MASEKLNQWLEKYWQGELSHVEEMQFRSELKINRESLSGELQSLAEWFEATESVKHELSLEDDFDAEVLQKIRSTKSGENKWSWWKIAASVLVVITLAYMGWLLPQSKLSDTNQLVEMENTQENPEKAFEETKATLQLMANMMNSGKDHLNSLQLFQVAQDKIQTSFKQEKKKKEDTQKNI</sequence>
<evidence type="ECO:0008006" key="4">
    <source>
        <dbReference type="Google" id="ProtNLM"/>
    </source>
</evidence>
<dbReference type="EMBL" id="BMEC01000012">
    <property type="protein sequence ID" value="GGC46707.1"/>
    <property type="molecule type" value="Genomic_DNA"/>
</dbReference>
<evidence type="ECO:0000313" key="2">
    <source>
        <dbReference type="EMBL" id="GGC46707.1"/>
    </source>
</evidence>
<evidence type="ECO:0000256" key="1">
    <source>
        <dbReference type="SAM" id="Phobius"/>
    </source>
</evidence>
<reference evidence="3" key="1">
    <citation type="journal article" date="2019" name="Int. J. Syst. Evol. Microbiol.">
        <title>The Global Catalogue of Microorganisms (GCM) 10K type strain sequencing project: providing services to taxonomists for standard genome sequencing and annotation.</title>
        <authorList>
            <consortium name="The Broad Institute Genomics Platform"/>
            <consortium name="The Broad Institute Genome Sequencing Center for Infectious Disease"/>
            <person name="Wu L."/>
            <person name="Ma J."/>
        </authorList>
    </citation>
    <scope>NUCLEOTIDE SEQUENCE [LARGE SCALE GENOMIC DNA]</scope>
    <source>
        <strain evidence="3">CGMCC 1.10832</strain>
    </source>
</reference>
<keyword evidence="1" id="KW-1133">Transmembrane helix</keyword>
<evidence type="ECO:0000313" key="3">
    <source>
        <dbReference type="Proteomes" id="UP000636010"/>
    </source>
</evidence>
<organism evidence="2 3">
    <name type="scientific">Marivirga lumbricoides</name>
    <dbReference type="NCBI Taxonomy" id="1046115"/>
    <lineage>
        <taxon>Bacteria</taxon>
        <taxon>Pseudomonadati</taxon>
        <taxon>Bacteroidota</taxon>
        <taxon>Cytophagia</taxon>
        <taxon>Cytophagales</taxon>
        <taxon>Marivirgaceae</taxon>
        <taxon>Marivirga</taxon>
    </lineage>
</organism>
<proteinExistence type="predicted"/>
<comment type="caution">
    <text evidence="2">The sequence shown here is derived from an EMBL/GenBank/DDBJ whole genome shotgun (WGS) entry which is preliminary data.</text>
</comment>
<keyword evidence="1" id="KW-0812">Transmembrane</keyword>
<keyword evidence="3" id="KW-1185">Reference proteome</keyword>
<dbReference type="Proteomes" id="UP000636010">
    <property type="component" value="Unassembled WGS sequence"/>
</dbReference>
<dbReference type="RefSeq" id="WP_188466047.1">
    <property type="nucleotide sequence ID" value="NZ_BAABHU010000012.1"/>
</dbReference>
<protein>
    <recommendedName>
        <fullName evidence="4">Anti-sigma factor</fullName>
    </recommendedName>
</protein>
<gene>
    <name evidence="2" type="ORF">GCM10011506_35370</name>
</gene>
<feature type="transmembrane region" description="Helical" evidence="1">
    <location>
        <begin position="83"/>
        <end position="104"/>
    </location>
</feature>
<accession>A0ABQ1MTR0</accession>
<name>A0ABQ1MTR0_9BACT</name>